<dbReference type="HOGENOM" id="CLU_773188_0_0_9"/>
<evidence type="ECO:0000256" key="1">
    <source>
        <dbReference type="SAM" id="SignalP"/>
    </source>
</evidence>
<accession>D9R5J7</accession>
<sequence>MKKSTIVVALLFTITVPTLTSYAGPFDSINARANSGQTHSAPYSDPAALPGGKENPWGVEYEVQEYPGRIVGTWQKRGGDYYYVLPDGSDLKNNYVDNLYLSWTGRMIPENYISENRFMYNSFYGGQAPWWAQMDGFKGSITSGLLYANLASNYNNYVTEYKAGRWQTPAYAKEAFDWMDAQMPNIINLPEQERAIAIARLISANMNYDGSQLAPADAFHRRSGGFDAFIGLYNAFARRAGLSAREGGNGKRFDGQDWRWNTVTINGSLYNVDTITFRAAQQDKYLLSPVLWEGYVSRETLNAIDSERRAQDTVDPNLTNIPVGGVKDGGAF</sequence>
<name>D9R5J7_LACSW</name>
<dbReference type="AlphaFoldDB" id="D9R5J7"/>
<keyword evidence="3" id="KW-1185">Reference proteome</keyword>
<reference evidence="2" key="1">
    <citation type="submission" date="2010-07" db="EMBL/GenBank/DDBJ databases">
        <title>Complete sequence of Clostridium saccharolyticum WM1.</title>
        <authorList>
            <consortium name="US DOE Joint Genome Institute"/>
            <person name="Lucas S."/>
            <person name="Copeland A."/>
            <person name="Lapidus A."/>
            <person name="Cheng J.-F."/>
            <person name="Bruce D."/>
            <person name="Goodwin L."/>
            <person name="Pitluck S."/>
            <person name="Chertkov O."/>
            <person name="Detter J.C."/>
            <person name="Han C."/>
            <person name="Tapia R."/>
            <person name="Land M."/>
            <person name="Hauser L."/>
            <person name="Chang Y.-J."/>
            <person name="Jeffries C."/>
            <person name="Kyrpides N."/>
            <person name="Ivanova N."/>
            <person name="Mikhailova N."/>
            <person name="Mouttaki H."/>
            <person name="Lin L."/>
            <person name="Zhou J."/>
            <person name="Hemme C.L."/>
            <person name="Woyke T."/>
        </authorList>
    </citation>
    <scope>NUCLEOTIDE SEQUENCE [LARGE SCALE GENOMIC DNA]</scope>
    <source>
        <strain evidence="2">WM1</strain>
    </source>
</reference>
<dbReference type="EMBL" id="CP002109">
    <property type="protein sequence ID" value="ADL03403.1"/>
    <property type="molecule type" value="Genomic_DNA"/>
</dbReference>
<organism evidence="2 3">
    <name type="scientific">Lacrimispora saccharolytica (strain ATCC 35040 / DSM 2544 / NRCC 2533 / WM1)</name>
    <name type="common">Clostridium saccharolyticum</name>
    <dbReference type="NCBI Taxonomy" id="610130"/>
    <lineage>
        <taxon>Bacteria</taxon>
        <taxon>Bacillati</taxon>
        <taxon>Bacillota</taxon>
        <taxon>Clostridia</taxon>
        <taxon>Lachnospirales</taxon>
        <taxon>Lachnospiraceae</taxon>
        <taxon>Lacrimispora</taxon>
    </lineage>
</organism>
<dbReference type="STRING" id="610130.Closa_0778"/>
<protein>
    <submittedName>
        <fullName evidence="2">Uncharacterized protein</fullName>
    </submittedName>
</protein>
<evidence type="ECO:0000313" key="3">
    <source>
        <dbReference type="Proteomes" id="UP000001662"/>
    </source>
</evidence>
<dbReference type="Proteomes" id="UP000001662">
    <property type="component" value="Chromosome"/>
</dbReference>
<feature type="signal peptide" evidence="1">
    <location>
        <begin position="1"/>
        <end position="23"/>
    </location>
</feature>
<evidence type="ECO:0000313" key="2">
    <source>
        <dbReference type="EMBL" id="ADL03403.1"/>
    </source>
</evidence>
<keyword evidence="1" id="KW-0732">Signal</keyword>
<feature type="chain" id="PRO_5003127394" evidence="1">
    <location>
        <begin position="24"/>
        <end position="332"/>
    </location>
</feature>
<gene>
    <name evidence="2" type="ordered locus">Closa_0778</name>
</gene>
<dbReference type="RefSeq" id="WP_013271498.1">
    <property type="nucleotide sequence ID" value="NC_014376.1"/>
</dbReference>
<proteinExistence type="predicted"/>
<dbReference type="KEGG" id="csh:Closa_0778"/>
<dbReference type="PaxDb" id="610130-Closa_0778"/>